<name>R7S3G4_PUNST</name>
<accession>R7S3G4</accession>
<dbReference type="RefSeq" id="XP_007388126.1">
    <property type="nucleotide sequence ID" value="XM_007388064.1"/>
</dbReference>
<dbReference type="Proteomes" id="UP000054196">
    <property type="component" value="Unassembled WGS sequence"/>
</dbReference>
<dbReference type="EMBL" id="JH687553">
    <property type="protein sequence ID" value="EIN04733.1"/>
    <property type="molecule type" value="Genomic_DNA"/>
</dbReference>
<gene>
    <name evidence="1" type="ORF">PUNSTDRAFT_138378</name>
</gene>
<evidence type="ECO:0000313" key="1">
    <source>
        <dbReference type="EMBL" id="EIN04733.1"/>
    </source>
</evidence>
<dbReference type="KEGG" id="psq:PUNSTDRAFT_138378"/>
<dbReference type="HOGENOM" id="CLU_1349512_0_0_1"/>
<protein>
    <submittedName>
        <fullName evidence="1">Uncharacterized protein</fullName>
    </submittedName>
</protein>
<dbReference type="AlphaFoldDB" id="R7S3G4"/>
<dbReference type="eggNOG" id="ENOG502RC7R">
    <property type="taxonomic scope" value="Eukaryota"/>
</dbReference>
<organism evidence="1 2">
    <name type="scientific">Punctularia strigosozonata (strain HHB-11173)</name>
    <name type="common">White-rot fungus</name>
    <dbReference type="NCBI Taxonomy" id="741275"/>
    <lineage>
        <taxon>Eukaryota</taxon>
        <taxon>Fungi</taxon>
        <taxon>Dikarya</taxon>
        <taxon>Basidiomycota</taxon>
        <taxon>Agaricomycotina</taxon>
        <taxon>Agaricomycetes</taxon>
        <taxon>Corticiales</taxon>
        <taxon>Punctulariaceae</taxon>
        <taxon>Punctularia</taxon>
    </lineage>
</organism>
<reference evidence="2" key="1">
    <citation type="journal article" date="2012" name="Science">
        <title>The Paleozoic origin of enzymatic lignin decomposition reconstructed from 31 fungal genomes.</title>
        <authorList>
            <person name="Floudas D."/>
            <person name="Binder M."/>
            <person name="Riley R."/>
            <person name="Barry K."/>
            <person name="Blanchette R.A."/>
            <person name="Henrissat B."/>
            <person name="Martinez A.T."/>
            <person name="Otillar R."/>
            <person name="Spatafora J.W."/>
            <person name="Yadav J.S."/>
            <person name="Aerts A."/>
            <person name="Benoit I."/>
            <person name="Boyd A."/>
            <person name="Carlson A."/>
            <person name="Copeland A."/>
            <person name="Coutinho P.M."/>
            <person name="de Vries R.P."/>
            <person name="Ferreira P."/>
            <person name="Findley K."/>
            <person name="Foster B."/>
            <person name="Gaskell J."/>
            <person name="Glotzer D."/>
            <person name="Gorecki P."/>
            <person name="Heitman J."/>
            <person name="Hesse C."/>
            <person name="Hori C."/>
            <person name="Igarashi K."/>
            <person name="Jurgens J.A."/>
            <person name="Kallen N."/>
            <person name="Kersten P."/>
            <person name="Kohler A."/>
            <person name="Kuees U."/>
            <person name="Kumar T.K.A."/>
            <person name="Kuo A."/>
            <person name="LaButti K."/>
            <person name="Larrondo L.F."/>
            <person name="Lindquist E."/>
            <person name="Ling A."/>
            <person name="Lombard V."/>
            <person name="Lucas S."/>
            <person name="Lundell T."/>
            <person name="Martin R."/>
            <person name="McLaughlin D.J."/>
            <person name="Morgenstern I."/>
            <person name="Morin E."/>
            <person name="Murat C."/>
            <person name="Nagy L.G."/>
            <person name="Nolan M."/>
            <person name="Ohm R.A."/>
            <person name="Patyshakuliyeva A."/>
            <person name="Rokas A."/>
            <person name="Ruiz-Duenas F.J."/>
            <person name="Sabat G."/>
            <person name="Salamov A."/>
            <person name="Samejima M."/>
            <person name="Schmutz J."/>
            <person name="Slot J.C."/>
            <person name="St John F."/>
            <person name="Stenlid J."/>
            <person name="Sun H."/>
            <person name="Sun S."/>
            <person name="Syed K."/>
            <person name="Tsang A."/>
            <person name="Wiebenga A."/>
            <person name="Young D."/>
            <person name="Pisabarro A."/>
            <person name="Eastwood D.C."/>
            <person name="Martin F."/>
            <person name="Cullen D."/>
            <person name="Grigoriev I.V."/>
            <person name="Hibbett D.S."/>
        </authorList>
    </citation>
    <scope>NUCLEOTIDE SEQUENCE [LARGE SCALE GENOMIC DNA]</scope>
    <source>
        <strain evidence="2">HHB-11173 SS5</strain>
    </source>
</reference>
<dbReference type="GeneID" id="18880060"/>
<sequence length="205" mass="23963">MSSPDSIHIDPQPNVVYPHTVPPNKSILKPDLKKYPWFEYVIPSWSDKVDRLPQASEEEVILDKFVPFDELPAEFDAWSEPLKYAPPEFYFGWPMDKKILRNYAIKNGLASFKKGLARADDPDYVGDLLENQTVFDIIWHLEPLINLKVEEVYGVQEGQDRFGGLWSLCDNYTPPDKRPTEETITRLQQEFGYEERPKWYMTTFA</sequence>
<proteinExistence type="predicted"/>
<keyword evidence="2" id="KW-1185">Reference proteome</keyword>
<evidence type="ECO:0000313" key="2">
    <source>
        <dbReference type="Proteomes" id="UP000054196"/>
    </source>
</evidence>